<dbReference type="InterPro" id="IPR003653">
    <property type="entry name" value="Peptidase_C48_C"/>
</dbReference>
<dbReference type="GO" id="GO:0019783">
    <property type="term" value="F:ubiquitin-like protein peptidase activity"/>
    <property type="evidence" value="ECO:0007669"/>
    <property type="project" value="UniProtKB-ARBA"/>
</dbReference>
<dbReference type="InterPro" id="IPR038765">
    <property type="entry name" value="Papain-like_cys_pep_sf"/>
</dbReference>
<proteinExistence type="inferred from homology"/>
<keyword evidence="2" id="KW-0645">Protease</keyword>
<dbReference type="Gene3D" id="3.40.395.10">
    <property type="entry name" value="Adenoviral Proteinase, Chain A"/>
    <property type="match status" value="1"/>
</dbReference>
<comment type="caution">
    <text evidence="7">The sequence shown here is derived from an EMBL/GenBank/DDBJ whole genome shotgun (WGS) entry which is preliminary data.</text>
</comment>
<comment type="similarity">
    <text evidence="1">Belongs to the peptidase C48 family.</text>
</comment>
<accession>A0A8H5SMU3</accession>
<feature type="compositionally biased region" description="Polar residues" evidence="4">
    <location>
        <begin position="213"/>
        <end position="228"/>
    </location>
</feature>
<dbReference type="OrthoDB" id="5057644at2759"/>
<organism evidence="7 8">
    <name type="scientific">Fusarium heterosporum</name>
    <dbReference type="NCBI Taxonomy" id="42747"/>
    <lineage>
        <taxon>Eukaryota</taxon>
        <taxon>Fungi</taxon>
        <taxon>Dikarya</taxon>
        <taxon>Ascomycota</taxon>
        <taxon>Pezizomycotina</taxon>
        <taxon>Sordariomycetes</taxon>
        <taxon>Hypocreomycetidae</taxon>
        <taxon>Hypocreales</taxon>
        <taxon>Nectriaceae</taxon>
        <taxon>Fusarium</taxon>
        <taxon>Fusarium heterosporum species complex</taxon>
    </lineage>
</organism>
<feature type="region of interest" description="Disordered" evidence="4">
    <location>
        <begin position="164"/>
        <end position="228"/>
    </location>
</feature>
<gene>
    <name evidence="7" type="ORF">FHETE_11312</name>
</gene>
<evidence type="ECO:0000256" key="3">
    <source>
        <dbReference type="ARBA" id="ARBA00022801"/>
    </source>
</evidence>
<sequence>MSGSTILCIASVPASLVVIATLGPTLCKCFPRQALTDIENQRIISSSEGPNQTASSSSYALNTLGDGLGGPEPAPPSQTPGTSTPTTIAVTHLPESAPPSQTPETSAESRKSAALIPPERCLFTQNPLRLGKTCPDQLVYINPILEFCREGQKVRINTAVKDEPISSKSEGMDTGETAPANVRDLSCSDDSDQSAPSDKHSMPDHDSARSRSIKSNTPARAISVQSDVGSTIDLERPVSKTTSRLRNDEKLKGNNISRFVALLKPSPEWHVFDAGYPFDQSVRTKELRASSLIFFVNVDDHWSLCHLDKENRQLNHYNSSYKTTMPTGGPKSWLQGQRAIGLTGRIIIKEEKRPQQEDKVNCGIFALVILQSLLSGGDISLQVNAKRLRVVFAAGLEDTSPLSKPTSAELPSLGRLASSDNQISLDRRKT</sequence>
<feature type="signal peptide" evidence="5">
    <location>
        <begin position="1"/>
        <end position="27"/>
    </location>
</feature>
<feature type="domain" description="Ubiquitin-like protease family profile" evidence="6">
    <location>
        <begin position="292"/>
        <end position="380"/>
    </location>
</feature>
<dbReference type="AlphaFoldDB" id="A0A8H5SMU3"/>
<dbReference type="EMBL" id="JAAGWQ010000507">
    <property type="protein sequence ID" value="KAF5654418.1"/>
    <property type="molecule type" value="Genomic_DNA"/>
</dbReference>
<dbReference type="GO" id="GO:0006508">
    <property type="term" value="P:proteolysis"/>
    <property type="evidence" value="ECO:0007669"/>
    <property type="project" value="UniProtKB-KW"/>
</dbReference>
<evidence type="ECO:0000313" key="8">
    <source>
        <dbReference type="Proteomes" id="UP000567885"/>
    </source>
</evidence>
<evidence type="ECO:0000256" key="2">
    <source>
        <dbReference type="ARBA" id="ARBA00022670"/>
    </source>
</evidence>
<feature type="compositionally biased region" description="Polar residues" evidence="4">
    <location>
        <begin position="45"/>
        <end position="61"/>
    </location>
</feature>
<evidence type="ECO:0000256" key="1">
    <source>
        <dbReference type="ARBA" id="ARBA00005234"/>
    </source>
</evidence>
<keyword evidence="3" id="KW-0378">Hydrolase</keyword>
<name>A0A8H5SMU3_FUSHE</name>
<evidence type="ECO:0000256" key="4">
    <source>
        <dbReference type="SAM" id="MobiDB-lite"/>
    </source>
</evidence>
<evidence type="ECO:0000259" key="6">
    <source>
        <dbReference type="Pfam" id="PF02902"/>
    </source>
</evidence>
<evidence type="ECO:0000313" key="7">
    <source>
        <dbReference type="EMBL" id="KAF5654418.1"/>
    </source>
</evidence>
<keyword evidence="5" id="KW-0732">Signal</keyword>
<keyword evidence="8" id="KW-1185">Reference proteome</keyword>
<dbReference type="SUPFAM" id="SSF54001">
    <property type="entry name" value="Cysteine proteinases"/>
    <property type="match status" value="1"/>
</dbReference>
<evidence type="ECO:0000256" key="5">
    <source>
        <dbReference type="SAM" id="SignalP"/>
    </source>
</evidence>
<dbReference type="GO" id="GO:0008234">
    <property type="term" value="F:cysteine-type peptidase activity"/>
    <property type="evidence" value="ECO:0007669"/>
    <property type="project" value="InterPro"/>
</dbReference>
<feature type="chain" id="PRO_5034333174" description="Ubiquitin-like protease family profile domain-containing protein" evidence="5">
    <location>
        <begin position="28"/>
        <end position="430"/>
    </location>
</feature>
<dbReference type="Pfam" id="PF02902">
    <property type="entry name" value="Peptidase_C48"/>
    <property type="match status" value="1"/>
</dbReference>
<feature type="region of interest" description="Disordered" evidence="4">
    <location>
        <begin position="399"/>
        <end position="430"/>
    </location>
</feature>
<protein>
    <recommendedName>
        <fullName evidence="6">Ubiquitin-like protease family profile domain-containing protein</fullName>
    </recommendedName>
</protein>
<reference evidence="7 8" key="1">
    <citation type="submission" date="2020-05" db="EMBL/GenBank/DDBJ databases">
        <title>Identification and distribution of gene clusters putatively required for synthesis of sphingolipid metabolism inhibitors in phylogenetically diverse species of the filamentous fungus Fusarium.</title>
        <authorList>
            <person name="Kim H.-S."/>
            <person name="Busman M."/>
            <person name="Brown D.W."/>
            <person name="Divon H."/>
            <person name="Uhlig S."/>
            <person name="Proctor R.H."/>
        </authorList>
    </citation>
    <scope>NUCLEOTIDE SEQUENCE [LARGE SCALE GENOMIC DNA]</scope>
    <source>
        <strain evidence="7 8">NRRL 20693</strain>
    </source>
</reference>
<dbReference type="Proteomes" id="UP000567885">
    <property type="component" value="Unassembled WGS sequence"/>
</dbReference>
<feature type="compositionally biased region" description="Basic and acidic residues" evidence="4">
    <location>
        <begin position="197"/>
        <end position="209"/>
    </location>
</feature>
<feature type="region of interest" description="Disordered" evidence="4">
    <location>
        <begin position="45"/>
        <end position="113"/>
    </location>
</feature>